<evidence type="ECO:0000313" key="2">
    <source>
        <dbReference type="EMBL" id="TGJ76184.1"/>
    </source>
</evidence>
<comment type="caution">
    <text evidence="2">The sequence shown here is derived from an EMBL/GenBank/DDBJ whole genome shotgun (WGS) entry which is preliminary data.</text>
</comment>
<name>A0A4Z0XXM8_9FIRM</name>
<dbReference type="PANTHER" id="PTHR22617:SF23">
    <property type="entry name" value="CHEMOTAXIS PROTEIN CHEW"/>
    <property type="match status" value="1"/>
</dbReference>
<sequence>MPEGFFKLHSIIKNFYDRVINVENDKEIIAEQNDTSEMKGKYLTFWTDKQLFGVPIADVVQIIGKQEITPVPDSPHYAKGVINLRGDIIPVIDVRLRFGKEEVEYDEHTCIIVTKIDESHIGFIVDSVDEVTTISDNNISPPPKMSKDRTNAYLTGIGKVDNKVVMLLDTSKILNESEIELVNSTMVENIEQN</sequence>
<organism evidence="2 3">
    <name type="scientific">Caproiciproducens galactitolivorans</name>
    <dbReference type="NCBI Taxonomy" id="642589"/>
    <lineage>
        <taxon>Bacteria</taxon>
        <taxon>Bacillati</taxon>
        <taxon>Bacillota</taxon>
        <taxon>Clostridia</taxon>
        <taxon>Eubacteriales</taxon>
        <taxon>Acutalibacteraceae</taxon>
        <taxon>Caproiciproducens</taxon>
    </lineage>
</organism>
<dbReference type="InterPro" id="IPR039315">
    <property type="entry name" value="CheW"/>
</dbReference>
<dbReference type="PROSITE" id="PS50851">
    <property type="entry name" value="CHEW"/>
    <property type="match status" value="1"/>
</dbReference>
<dbReference type="AlphaFoldDB" id="A0A4Z0XXM8"/>
<protein>
    <submittedName>
        <fullName evidence="2">Chemotaxis protein CheW</fullName>
    </submittedName>
</protein>
<gene>
    <name evidence="2" type="primary">cheW_2</name>
    <name evidence="2" type="ORF">CAGA_16450</name>
</gene>
<evidence type="ECO:0000259" key="1">
    <source>
        <dbReference type="PROSITE" id="PS50851"/>
    </source>
</evidence>
<dbReference type="InterPro" id="IPR036061">
    <property type="entry name" value="CheW-like_dom_sf"/>
</dbReference>
<dbReference type="Gene3D" id="2.40.50.180">
    <property type="entry name" value="CheA-289, Domain 4"/>
    <property type="match status" value="1"/>
</dbReference>
<keyword evidence="3" id="KW-1185">Reference proteome</keyword>
<dbReference type="Pfam" id="PF01584">
    <property type="entry name" value="CheW"/>
    <property type="match status" value="1"/>
</dbReference>
<proteinExistence type="predicted"/>
<dbReference type="Gene3D" id="2.30.30.40">
    <property type="entry name" value="SH3 Domains"/>
    <property type="match status" value="1"/>
</dbReference>
<dbReference type="CDD" id="cd00732">
    <property type="entry name" value="CheW"/>
    <property type="match status" value="1"/>
</dbReference>
<evidence type="ECO:0000313" key="3">
    <source>
        <dbReference type="Proteomes" id="UP000297714"/>
    </source>
</evidence>
<dbReference type="GO" id="GO:0005829">
    <property type="term" value="C:cytosol"/>
    <property type="evidence" value="ECO:0007669"/>
    <property type="project" value="TreeGrafter"/>
</dbReference>
<dbReference type="GO" id="GO:0007165">
    <property type="term" value="P:signal transduction"/>
    <property type="evidence" value="ECO:0007669"/>
    <property type="project" value="InterPro"/>
</dbReference>
<feature type="domain" description="CheW-like" evidence="1">
    <location>
        <begin position="39"/>
        <end position="179"/>
    </location>
</feature>
<dbReference type="SUPFAM" id="SSF50341">
    <property type="entry name" value="CheW-like"/>
    <property type="match status" value="1"/>
</dbReference>
<accession>A0A4Z0XXM8</accession>
<dbReference type="Proteomes" id="UP000297714">
    <property type="component" value="Unassembled WGS sequence"/>
</dbReference>
<dbReference type="PANTHER" id="PTHR22617">
    <property type="entry name" value="CHEMOTAXIS SENSOR HISTIDINE KINASE-RELATED"/>
    <property type="match status" value="1"/>
</dbReference>
<reference evidence="2 3" key="1">
    <citation type="submission" date="2019-04" db="EMBL/GenBank/DDBJ databases">
        <authorList>
            <person name="Poehlein A."/>
            <person name="Bengelsdorf F.R."/>
            <person name="Duerre P."/>
            <person name="Daniel R."/>
        </authorList>
    </citation>
    <scope>NUCLEOTIDE SEQUENCE [LARGE SCALE GENOMIC DNA]</scope>
    <source>
        <strain evidence="2 3">BS-1</strain>
    </source>
</reference>
<dbReference type="SMART" id="SM00260">
    <property type="entry name" value="CheW"/>
    <property type="match status" value="1"/>
</dbReference>
<dbReference type="InterPro" id="IPR002545">
    <property type="entry name" value="CheW-lke_dom"/>
</dbReference>
<dbReference type="GO" id="GO:0006935">
    <property type="term" value="P:chemotaxis"/>
    <property type="evidence" value="ECO:0007669"/>
    <property type="project" value="InterPro"/>
</dbReference>
<dbReference type="EMBL" id="SRMQ01000007">
    <property type="protein sequence ID" value="TGJ76184.1"/>
    <property type="molecule type" value="Genomic_DNA"/>
</dbReference>